<evidence type="ECO:0000313" key="2">
    <source>
        <dbReference type="EMBL" id="RIV27047.1"/>
    </source>
</evidence>
<dbReference type="EMBL" id="QXED01000001">
    <property type="protein sequence ID" value="RIV27047.1"/>
    <property type="molecule type" value="Genomic_DNA"/>
</dbReference>
<reference evidence="2 3" key="1">
    <citation type="submission" date="2018-08" db="EMBL/GenBank/DDBJ databases">
        <title>Fibrisoma montanum sp. nov., isolated from Danxia mountain soil.</title>
        <authorList>
            <person name="Huang Y."/>
        </authorList>
    </citation>
    <scope>NUCLEOTIDE SEQUENCE [LARGE SCALE GENOMIC DNA]</scope>
    <source>
        <strain evidence="2 3">HYT19</strain>
    </source>
</reference>
<evidence type="ECO:0000256" key="1">
    <source>
        <dbReference type="SAM" id="SignalP"/>
    </source>
</evidence>
<organism evidence="2 3">
    <name type="scientific">Fibrisoma montanum</name>
    <dbReference type="NCBI Taxonomy" id="2305895"/>
    <lineage>
        <taxon>Bacteria</taxon>
        <taxon>Pseudomonadati</taxon>
        <taxon>Bacteroidota</taxon>
        <taxon>Cytophagia</taxon>
        <taxon>Cytophagales</taxon>
        <taxon>Spirosomataceae</taxon>
        <taxon>Fibrisoma</taxon>
    </lineage>
</organism>
<comment type="caution">
    <text evidence="2">The sequence shown here is derived from an EMBL/GenBank/DDBJ whole genome shotgun (WGS) entry which is preliminary data.</text>
</comment>
<accession>A0A418MHZ7</accession>
<protein>
    <recommendedName>
        <fullName evidence="4">Outer membrane protein beta-barrel domain-containing protein</fullName>
    </recommendedName>
</protein>
<feature type="signal peptide" evidence="1">
    <location>
        <begin position="1"/>
        <end position="20"/>
    </location>
</feature>
<name>A0A418MHZ7_9BACT</name>
<dbReference type="OrthoDB" id="960141at2"/>
<dbReference type="RefSeq" id="WP_119665899.1">
    <property type="nucleotide sequence ID" value="NZ_QXED01000001.1"/>
</dbReference>
<dbReference type="AlphaFoldDB" id="A0A418MHZ7"/>
<dbReference type="Proteomes" id="UP000283523">
    <property type="component" value="Unassembled WGS sequence"/>
</dbReference>
<gene>
    <name evidence="2" type="ORF">DYU11_01645</name>
</gene>
<evidence type="ECO:0000313" key="3">
    <source>
        <dbReference type="Proteomes" id="UP000283523"/>
    </source>
</evidence>
<feature type="chain" id="PRO_5019076600" description="Outer membrane protein beta-barrel domain-containing protein" evidence="1">
    <location>
        <begin position="21"/>
        <end position="201"/>
    </location>
</feature>
<proteinExistence type="predicted"/>
<sequence>MKRVLLAWLCISLATKALFAQPGNYDIAVSYGFYKAPSYKQAVNKTFLAADFDYHIAKRWTISSGFVGGQFTYFEDWRSNAFTYKSATNAKGYESHLYLTLLYSIIQSDKLSIQVGSGAGLFTQRLKYPYAAPSSGGAPSQYGGQVFTAEESFSLFELPLRIDGFYMLNRRVGAGLKAGTFLQLNRPASGTYFGPQLRVRL</sequence>
<keyword evidence="3" id="KW-1185">Reference proteome</keyword>
<evidence type="ECO:0008006" key="4">
    <source>
        <dbReference type="Google" id="ProtNLM"/>
    </source>
</evidence>
<keyword evidence="1" id="KW-0732">Signal</keyword>